<dbReference type="Gene3D" id="3.30.420.10">
    <property type="entry name" value="Ribonuclease H-like superfamily/Ribonuclease H"/>
    <property type="match status" value="2"/>
</dbReference>
<protein>
    <recommendedName>
        <fullName evidence="2">Integrase catalytic domain-containing protein</fullName>
    </recommendedName>
</protein>
<dbReference type="GO" id="GO:0004523">
    <property type="term" value="F:RNA-DNA hybrid ribonuclease activity"/>
    <property type="evidence" value="ECO:0007669"/>
    <property type="project" value="InterPro"/>
</dbReference>
<dbReference type="GO" id="GO:0015074">
    <property type="term" value="P:DNA integration"/>
    <property type="evidence" value="ECO:0007669"/>
    <property type="project" value="InterPro"/>
</dbReference>
<evidence type="ECO:0000256" key="1">
    <source>
        <dbReference type="SAM" id="MobiDB-lite"/>
    </source>
</evidence>
<dbReference type="SUPFAM" id="SSF53098">
    <property type="entry name" value="Ribonuclease H-like"/>
    <property type="match status" value="2"/>
</dbReference>
<gene>
    <name evidence="3" type="ORF">FSB_LOCUS32678</name>
</gene>
<feature type="domain" description="Integrase catalytic" evidence="2">
    <location>
        <begin position="808"/>
        <end position="980"/>
    </location>
</feature>
<dbReference type="InterPro" id="IPR043502">
    <property type="entry name" value="DNA/RNA_pol_sf"/>
</dbReference>
<dbReference type="AlphaFoldDB" id="A0A2N9GQR0"/>
<dbReference type="InterPro" id="IPR041577">
    <property type="entry name" value="RT_RNaseH_2"/>
</dbReference>
<dbReference type="GO" id="GO:0003676">
    <property type="term" value="F:nucleic acid binding"/>
    <property type="evidence" value="ECO:0007669"/>
    <property type="project" value="InterPro"/>
</dbReference>
<dbReference type="Gene3D" id="1.10.340.70">
    <property type="match status" value="1"/>
</dbReference>
<dbReference type="InterPro" id="IPR012337">
    <property type="entry name" value="RNaseH-like_sf"/>
</dbReference>
<dbReference type="InterPro" id="IPR005162">
    <property type="entry name" value="Retrotrans_gag_dom"/>
</dbReference>
<dbReference type="SUPFAM" id="SSF56672">
    <property type="entry name" value="DNA/RNA polymerases"/>
    <property type="match status" value="1"/>
</dbReference>
<dbReference type="Pfam" id="PF17919">
    <property type="entry name" value="RT_RNaseH_2"/>
    <property type="match status" value="1"/>
</dbReference>
<sequence>MALSRFNDPLMCRLFPSSLGEVALRWFNQLGRRTIKSWIQMAEAFVARFITNSRKTREMDALLTMKLEDNETIKEYSTRFWETYNDIDGCDEEVAVRTFKLGLPLDTGLRQSLTKHPAPTVGKLMLRIDQFIQVEEDGGGSTLAQIVVQPKVSTPKPSARSNNAAKGLSTLSNFMAPTFRAFETVFKKPIYKLLEKIKREPFFVWPPKLLGNSALRDGKLFCTYHKDTSHMTKNCHMLKVHLEKLVSAGHLSQYVDTNLTDKKEPSQAVRQPHSSGRASAKIRDSKAAHLRRSFSITDCVHPALMCSIRGRALEQIISFSDSDLKDVQLPHNDPLVITLRIGNYDVQRVLIDQGSFAKVMYQDLYTKLGLGEADLTSFTSPIFGFSREPTVPLGKTILPVLAGPINLQTEFIVVRASSPYNAIMGREWLHRMKAIPSTFYQKIRFPTKDGVMELNGDQVTAKQCVLAAIKQKEKAAIVLEEVERLLESGAIREVQYPVWLSNTVVVKRKNGKWRVCIDFTDLNKTCPKDPFPLPRIDQLDEECLVAFQGIKAYLSTPPCLSIPNPGEPLFLYLAMSDHAVSAVLVRESGQEQKPVFFVSKAMDETELSTVMVLSDLPLKMLLQRSDFSGRITKWGVHLGTLGVEYKPRIAIKGQVLAEFLAKFQYDLSNPSLLIPAETQLGLVTGRWELFVDGASNFKGSGAGVVLISPEGLVLEQVVQLKFSALNNEAEYKALLIGLKTATKLGASHLQSIHVAQIGREHNSHADILAKLATALELDIQRTICIETLDQLSFQNQEETICSINSQLSWMDPILSYLKDNKLPEDKKQANMIKRKAPKYWVSKEGTLYRRSFTGPYLLCVHPEMVKNFLFEIHEGICGSHTGGRLLVHRAISQGYWWPYILFERFCSNLGIKNFFSSPGYPQSNGQAEVSNKTMLNGIKKKLEEAKGKWVEELSSVLWTHKTTVRKSTGETPFALTYGVEAVIPLEVGIPTTRTTDFEVETNEDNLRKDLDLLEERRDLAIVRLALYQQRIKREHDKNIKPRVFRVGDLVLRKATTNTRRSNEGKFGPNWEGPYKVISLAGAGSYRLEDLEGKTVPRPWNTCNLRKYFF</sequence>
<dbReference type="Pfam" id="PF03732">
    <property type="entry name" value="Retrotrans_gag"/>
    <property type="match status" value="1"/>
</dbReference>
<dbReference type="InterPro" id="IPR021109">
    <property type="entry name" value="Peptidase_aspartic_dom_sf"/>
</dbReference>
<name>A0A2N9GQR0_FAGSY</name>
<dbReference type="Gene3D" id="3.10.10.10">
    <property type="entry name" value="HIV Type 1 Reverse Transcriptase, subunit A, domain 1"/>
    <property type="match status" value="1"/>
</dbReference>
<feature type="compositionally biased region" description="Polar residues" evidence="1">
    <location>
        <begin position="268"/>
        <end position="277"/>
    </location>
</feature>
<reference evidence="3" key="1">
    <citation type="submission" date="2018-02" db="EMBL/GenBank/DDBJ databases">
        <authorList>
            <person name="Cohen D.B."/>
            <person name="Kent A.D."/>
        </authorList>
    </citation>
    <scope>NUCLEOTIDE SEQUENCE</scope>
</reference>
<accession>A0A2N9GQR0</accession>
<dbReference type="Pfam" id="PF13456">
    <property type="entry name" value="RVT_3"/>
    <property type="match status" value="1"/>
</dbReference>
<dbReference type="PANTHER" id="PTHR48475:SF2">
    <property type="entry name" value="RIBONUCLEASE H"/>
    <property type="match status" value="1"/>
</dbReference>
<dbReference type="Gene3D" id="2.40.70.10">
    <property type="entry name" value="Acid Proteases"/>
    <property type="match status" value="1"/>
</dbReference>
<evidence type="ECO:0000259" key="2">
    <source>
        <dbReference type="PROSITE" id="PS50994"/>
    </source>
</evidence>
<dbReference type="PROSITE" id="PS50994">
    <property type="entry name" value="INTEGRASE"/>
    <property type="match status" value="1"/>
</dbReference>
<proteinExistence type="predicted"/>
<dbReference type="PANTHER" id="PTHR48475">
    <property type="entry name" value="RIBONUCLEASE H"/>
    <property type="match status" value="1"/>
</dbReference>
<evidence type="ECO:0000313" key="3">
    <source>
        <dbReference type="EMBL" id="SPD04796.1"/>
    </source>
</evidence>
<dbReference type="InterPro" id="IPR036397">
    <property type="entry name" value="RNaseH_sf"/>
</dbReference>
<dbReference type="EMBL" id="OIVN01002574">
    <property type="protein sequence ID" value="SPD04796.1"/>
    <property type="molecule type" value="Genomic_DNA"/>
</dbReference>
<dbReference type="InterPro" id="IPR001584">
    <property type="entry name" value="Integrase_cat-core"/>
</dbReference>
<dbReference type="InterPro" id="IPR002156">
    <property type="entry name" value="RNaseH_domain"/>
</dbReference>
<dbReference type="CDD" id="cd00303">
    <property type="entry name" value="retropepsin_like"/>
    <property type="match status" value="1"/>
</dbReference>
<feature type="region of interest" description="Disordered" evidence="1">
    <location>
        <begin position="261"/>
        <end position="282"/>
    </location>
</feature>
<organism evidence="3">
    <name type="scientific">Fagus sylvatica</name>
    <name type="common">Beechnut</name>
    <dbReference type="NCBI Taxonomy" id="28930"/>
    <lineage>
        <taxon>Eukaryota</taxon>
        <taxon>Viridiplantae</taxon>
        <taxon>Streptophyta</taxon>
        <taxon>Embryophyta</taxon>
        <taxon>Tracheophyta</taxon>
        <taxon>Spermatophyta</taxon>
        <taxon>Magnoliopsida</taxon>
        <taxon>eudicotyledons</taxon>
        <taxon>Gunneridae</taxon>
        <taxon>Pentapetalae</taxon>
        <taxon>rosids</taxon>
        <taxon>fabids</taxon>
        <taxon>Fagales</taxon>
        <taxon>Fagaceae</taxon>
        <taxon>Fagus</taxon>
    </lineage>
</organism>